<name>A0A1I8M1F1_MUSDO</name>
<feature type="domain" description="AMP-binding enzyme C-terminal" evidence="10">
    <location>
        <begin position="463"/>
        <end position="545"/>
    </location>
</feature>
<gene>
    <name evidence="11" type="primary">101893275</name>
</gene>
<dbReference type="PANTHER" id="PTHR43201:SF5">
    <property type="entry name" value="MEDIUM-CHAIN ACYL-COA LIGASE ACSF2, MITOCHONDRIAL"/>
    <property type="match status" value="1"/>
</dbReference>
<reference evidence="11" key="1">
    <citation type="submission" date="2020-05" db="UniProtKB">
        <authorList>
            <consortium name="EnsemblMetazoa"/>
        </authorList>
    </citation>
    <scope>IDENTIFICATION</scope>
    <source>
        <strain evidence="11">Aabys</strain>
    </source>
</reference>
<dbReference type="GO" id="GO:0031956">
    <property type="term" value="F:medium-chain fatty acid-CoA ligase activity"/>
    <property type="evidence" value="ECO:0007669"/>
    <property type="project" value="UniProtKB-EC"/>
</dbReference>
<dbReference type="PANTHER" id="PTHR43201">
    <property type="entry name" value="ACYL-COA SYNTHETASE"/>
    <property type="match status" value="1"/>
</dbReference>
<evidence type="ECO:0000256" key="2">
    <source>
        <dbReference type="ARBA" id="ARBA00022598"/>
    </source>
</evidence>
<dbReference type="STRING" id="7370.A0A1I8M1F1"/>
<dbReference type="InterPro" id="IPR042099">
    <property type="entry name" value="ANL_N_sf"/>
</dbReference>
<evidence type="ECO:0000256" key="1">
    <source>
        <dbReference type="ARBA" id="ARBA00006432"/>
    </source>
</evidence>
<evidence type="ECO:0000256" key="5">
    <source>
        <dbReference type="ARBA" id="ARBA00039638"/>
    </source>
</evidence>
<dbReference type="EC" id="6.2.1.2" evidence="4"/>
<comment type="similarity">
    <text evidence="1">Belongs to the ATP-dependent AMP-binding enzyme family.</text>
</comment>
<dbReference type="VEuPathDB" id="VectorBase:MDOMA2_004344"/>
<dbReference type="RefSeq" id="XP_005189111.2">
    <property type="nucleotide sequence ID" value="XM_005189054.4"/>
</dbReference>
<keyword evidence="8" id="KW-0472">Membrane</keyword>
<evidence type="ECO:0000256" key="8">
    <source>
        <dbReference type="SAM" id="Phobius"/>
    </source>
</evidence>
<dbReference type="PROSITE" id="PS00455">
    <property type="entry name" value="AMP_BINDING"/>
    <property type="match status" value="1"/>
</dbReference>
<dbReference type="AlphaFoldDB" id="A0A1I8M1F1"/>
<sequence>MLRSESLIRPQPFLGVEYDVTNRLWKSTTYPYGKVSNRSVGEAFLESMRSLDPNTILEYHYDLKKEKSARDICQESIRVALNLRRLGLEKGDVVVLFTGYTYMTSALTFGALLIGAVVNFFEVQLEQEGLIDVMATIEPSIIFYEESFRHKIESYLDQKKRNSLKYTFLVDGAEADRFREEVLKASSESIYPNFRPMSTINPQEDVAFIVLTSGSTGTPKAIQLSHAAVLNGMYIWWANTDNYEQLNSESVLFSLSPLRWISQLELLLQSAILGVKRICANRAATGSYGLSILKETQPTHIFSVPSFFYEVLLELADDDRNSLQSLKFIQLGGEYPSKTISEKAKLHALNARLYYSYGMSEVSGSITNDEHISGGKLQPGYQVQVLNYYLEPLGCNEYGRLAVGTPYKFLGYKGLENTEYFLPNGMFLNGDYGYFDRDNILHLLARYADLIRIGGIVLIPKVVESLVMSVPDIQIARLVGSAKSDEGTDQAVCLFLTLQTRSMTSSQHILESVKRVLRSKLQPYECNVIHHVEIIEKFPLTTCGKIDRIALAQWVRRRYLPIDDEVRCKSGF</sequence>
<dbReference type="GO" id="GO:0006631">
    <property type="term" value="P:fatty acid metabolic process"/>
    <property type="evidence" value="ECO:0007669"/>
    <property type="project" value="TreeGrafter"/>
</dbReference>
<dbReference type="InterPro" id="IPR045851">
    <property type="entry name" value="AMP-bd_C_sf"/>
</dbReference>
<comment type="function">
    <text evidence="3">Acyl-CoA synthases catalyze the initial reaction in fatty acid metabolism, by forming a thioester with CoA. Has some preference toward medium-chain substrates. Plays a role in adipocyte differentiation.</text>
</comment>
<feature type="transmembrane region" description="Helical" evidence="8">
    <location>
        <begin position="93"/>
        <end position="121"/>
    </location>
</feature>
<dbReference type="eggNOG" id="KOG1176">
    <property type="taxonomic scope" value="Eukaryota"/>
</dbReference>
<dbReference type="InterPro" id="IPR020845">
    <property type="entry name" value="AMP-binding_CS"/>
</dbReference>
<proteinExistence type="inferred from homology"/>
<accession>A0A1I8M1F1</accession>
<protein>
    <recommendedName>
        <fullName evidence="5">Medium-chain acyl-CoA ligase ACSF2, mitochondrial</fullName>
        <ecNumber evidence="4">6.2.1.2</ecNumber>
    </recommendedName>
</protein>
<evidence type="ECO:0000256" key="4">
    <source>
        <dbReference type="ARBA" id="ARBA00039009"/>
    </source>
</evidence>
<organism evidence="11">
    <name type="scientific">Musca domestica</name>
    <name type="common">House fly</name>
    <dbReference type="NCBI Taxonomy" id="7370"/>
    <lineage>
        <taxon>Eukaryota</taxon>
        <taxon>Metazoa</taxon>
        <taxon>Ecdysozoa</taxon>
        <taxon>Arthropoda</taxon>
        <taxon>Hexapoda</taxon>
        <taxon>Insecta</taxon>
        <taxon>Pterygota</taxon>
        <taxon>Neoptera</taxon>
        <taxon>Endopterygota</taxon>
        <taxon>Diptera</taxon>
        <taxon>Brachycera</taxon>
        <taxon>Muscomorpha</taxon>
        <taxon>Muscoidea</taxon>
        <taxon>Muscidae</taxon>
        <taxon>Musca</taxon>
    </lineage>
</organism>
<keyword evidence="8" id="KW-1133">Transmembrane helix</keyword>
<dbReference type="EnsemblMetazoa" id="MDOA000272-RA">
    <property type="protein sequence ID" value="MDOA000272-PA"/>
    <property type="gene ID" value="MDOA000272"/>
</dbReference>
<evidence type="ECO:0000256" key="7">
    <source>
        <dbReference type="ARBA" id="ARBA00048277"/>
    </source>
</evidence>
<keyword evidence="8" id="KW-0812">Transmembrane</keyword>
<feature type="domain" description="AMP-dependent synthetase/ligase" evidence="9">
    <location>
        <begin position="67"/>
        <end position="412"/>
    </location>
</feature>
<evidence type="ECO:0000256" key="6">
    <source>
        <dbReference type="ARBA" id="ARBA00047319"/>
    </source>
</evidence>
<dbReference type="OrthoDB" id="6614653at2759"/>
<dbReference type="KEGG" id="mde:101893275"/>
<dbReference type="Pfam" id="PF13193">
    <property type="entry name" value="AMP-binding_C"/>
    <property type="match status" value="1"/>
</dbReference>
<dbReference type="VEuPathDB" id="VectorBase:MDOA000272"/>
<comment type="catalytic activity">
    <reaction evidence="7">
        <text>a medium-chain fatty acid + ATP + CoA = a medium-chain fatty acyl-CoA + AMP + diphosphate</text>
        <dbReference type="Rhea" id="RHEA:48340"/>
        <dbReference type="ChEBI" id="CHEBI:30616"/>
        <dbReference type="ChEBI" id="CHEBI:33019"/>
        <dbReference type="ChEBI" id="CHEBI:57287"/>
        <dbReference type="ChEBI" id="CHEBI:59558"/>
        <dbReference type="ChEBI" id="CHEBI:90546"/>
        <dbReference type="ChEBI" id="CHEBI:456215"/>
        <dbReference type="EC" id="6.2.1.2"/>
    </reaction>
</comment>
<evidence type="ECO:0000259" key="10">
    <source>
        <dbReference type="Pfam" id="PF13193"/>
    </source>
</evidence>
<evidence type="ECO:0000256" key="3">
    <source>
        <dbReference type="ARBA" id="ARBA00037247"/>
    </source>
</evidence>
<evidence type="ECO:0000259" key="9">
    <source>
        <dbReference type="Pfam" id="PF00501"/>
    </source>
</evidence>
<comment type="catalytic activity">
    <reaction evidence="6">
        <text>octanoate + ATP + CoA = octanoyl-CoA + AMP + diphosphate</text>
        <dbReference type="Rhea" id="RHEA:33631"/>
        <dbReference type="ChEBI" id="CHEBI:25646"/>
        <dbReference type="ChEBI" id="CHEBI:30616"/>
        <dbReference type="ChEBI" id="CHEBI:33019"/>
        <dbReference type="ChEBI" id="CHEBI:57287"/>
        <dbReference type="ChEBI" id="CHEBI:57386"/>
        <dbReference type="ChEBI" id="CHEBI:456215"/>
    </reaction>
</comment>
<dbReference type="InterPro" id="IPR025110">
    <property type="entry name" value="AMP-bd_C"/>
</dbReference>
<keyword evidence="2" id="KW-0436">Ligase</keyword>
<dbReference type="Pfam" id="PF00501">
    <property type="entry name" value="AMP-binding"/>
    <property type="match status" value="1"/>
</dbReference>
<evidence type="ECO:0000313" key="11">
    <source>
        <dbReference type="EnsemblMetazoa" id="MDOA000272-PA"/>
    </source>
</evidence>
<dbReference type="SUPFAM" id="SSF56801">
    <property type="entry name" value="Acetyl-CoA synthetase-like"/>
    <property type="match status" value="1"/>
</dbReference>
<dbReference type="Gene3D" id="3.30.300.30">
    <property type="match status" value="1"/>
</dbReference>
<dbReference type="InterPro" id="IPR000873">
    <property type="entry name" value="AMP-dep_synth/lig_dom"/>
</dbReference>
<dbReference type="Gene3D" id="3.40.50.12780">
    <property type="entry name" value="N-terminal domain of ligase-like"/>
    <property type="match status" value="1"/>
</dbReference>